<evidence type="ECO:0000256" key="3">
    <source>
        <dbReference type="ARBA" id="ARBA00022475"/>
    </source>
</evidence>
<keyword evidence="6" id="KW-0812">Transmembrane</keyword>
<feature type="domain" description="General secretion pathway GspH" evidence="11">
    <location>
        <begin position="41"/>
        <end position="156"/>
    </location>
</feature>
<dbReference type="GO" id="GO:0005886">
    <property type="term" value="C:plasma membrane"/>
    <property type="evidence" value="ECO:0007669"/>
    <property type="project" value="UniProtKB-SubCell"/>
</dbReference>
<accession>A0A1H1YQ79</accession>
<gene>
    <name evidence="12" type="ORF">SAMN05216222_3551</name>
</gene>
<dbReference type="Pfam" id="PF12019">
    <property type="entry name" value="GspH"/>
    <property type="match status" value="1"/>
</dbReference>
<evidence type="ECO:0000256" key="1">
    <source>
        <dbReference type="ARBA" id="ARBA00004377"/>
    </source>
</evidence>
<evidence type="ECO:0000256" key="5">
    <source>
        <dbReference type="ARBA" id="ARBA00022519"/>
    </source>
</evidence>
<keyword evidence="7" id="KW-1133">Transmembrane helix</keyword>
<evidence type="ECO:0000313" key="12">
    <source>
        <dbReference type="EMBL" id="SDT23547.1"/>
    </source>
</evidence>
<evidence type="ECO:0000256" key="6">
    <source>
        <dbReference type="ARBA" id="ARBA00022692"/>
    </source>
</evidence>
<dbReference type="Gene3D" id="3.55.40.10">
    <property type="entry name" value="minor pseudopilin epsh domain"/>
    <property type="match status" value="1"/>
</dbReference>
<sequence>MHQDGFSLIELLMGLAIAGIVLLLVSPAFAALTQANYREVAAQSLISGIRHARTIALTHNQNTVIYAINGDWAQGWRIILDVSGRGPQDSSNPLLVEHANGNRVPIVGNWSVRSFVRFSHLGQPLMPGRAFQAGTLYLCAAREPVSHLQVVLAPSGRVRLDNRKAEQALCAEEKRLKAATSRAALSASRT</sequence>
<protein>
    <recommendedName>
        <fullName evidence="2">Type II secretion system protein H</fullName>
    </recommendedName>
    <alternativeName>
        <fullName evidence="10">General secretion pathway protein H</fullName>
    </alternativeName>
</protein>
<evidence type="ECO:0000256" key="2">
    <source>
        <dbReference type="ARBA" id="ARBA00021549"/>
    </source>
</evidence>
<evidence type="ECO:0000256" key="9">
    <source>
        <dbReference type="ARBA" id="ARBA00025772"/>
    </source>
</evidence>
<comment type="subcellular location">
    <subcellularLocation>
        <location evidence="1">Cell inner membrane</location>
        <topology evidence="1">Single-pass membrane protein</topology>
    </subcellularLocation>
</comment>
<evidence type="ECO:0000256" key="10">
    <source>
        <dbReference type="ARBA" id="ARBA00030775"/>
    </source>
</evidence>
<dbReference type="AlphaFoldDB" id="A0A1H1YQ79"/>
<keyword evidence="5" id="KW-0997">Cell inner membrane</keyword>
<evidence type="ECO:0000256" key="7">
    <source>
        <dbReference type="ARBA" id="ARBA00022989"/>
    </source>
</evidence>
<dbReference type="InterPro" id="IPR022346">
    <property type="entry name" value="T2SS_GspH"/>
</dbReference>
<dbReference type="InterPro" id="IPR045584">
    <property type="entry name" value="Pilin-like"/>
</dbReference>
<dbReference type="Pfam" id="PF07963">
    <property type="entry name" value="N_methyl"/>
    <property type="match status" value="1"/>
</dbReference>
<reference evidence="12 13" key="1">
    <citation type="submission" date="2016-10" db="EMBL/GenBank/DDBJ databases">
        <authorList>
            <person name="de Groot N.N."/>
        </authorList>
    </citation>
    <scope>NUCLEOTIDE SEQUENCE [LARGE SCALE GENOMIC DNA]</scope>
    <source>
        <strain evidence="12 13">LMG 26867</strain>
    </source>
</reference>
<evidence type="ECO:0000259" key="11">
    <source>
        <dbReference type="Pfam" id="PF12019"/>
    </source>
</evidence>
<evidence type="ECO:0000313" key="13">
    <source>
        <dbReference type="Proteomes" id="UP000198481"/>
    </source>
</evidence>
<dbReference type="InterPro" id="IPR012902">
    <property type="entry name" value="N_methyl_site"/>
</dbReference>
<dbReference type="GO" id="GO:0015628">
    <property type="term" value="P:protein secretion by the type II secretion system"/>
    <property type="evidence" value="ECO:0007669"/>
    <property type="project" value="InterPro"/>
</dbReference>
<dbReference type="RefSeq" id="WP_092277834.1">
    <property type="nucleotide sequence ID" value="NZ_LT629762.1"/>
</dbReference>
<comment type="similarity">
    <text evidence="9">Belongs to the GSP H family.</text>
</comment>
<dbReference type="Proteomes" id="UP000198481">
    <property type="component" value="Chromosome I"/>
</dbReference>
<name>A0A1H1YQ79_9PSED</name>
<organism evidence="12 13">
    <name type="scientific">Pseudomonas prosekii</name>
    <dbReference type="NCBI Taxonomy" id="1148509"/>
    <lineage>
        <taxon>Bacteria</taxon>
        <taxon>Pseudomonadati</taxon>
        <taxon>Pseudomonadota</taxon>
        <taxon>Gammaproteobacteria</taxon>
        <taxon>Pseudomonadales</taxon>
        <taxon>Pseudomonadaceae</taxon>
        <taxon>Pseudomonas</taxon>
    </lineage>
</organism>
<dbReference type="SUPFAM" id="SSF54523">
    <property type="entry name" value="Pili subunits"/>
    <property type="match status" value="1"/>
</dbReference>
<evidence type="ECO:0000256" key="4">
    <source>
        <dbReference type="ARBA" id="ARBA00022481"/>
    </source>
</evidence>
<keyword evidence="8" id="KW-0472">Membrane</keyword>
<dbReference type="NCBIfam" id="TIGR02532">
    <property type="entry name" value="IV_pilin_GFxxxE"/>
    <property type="match status" value="1"/>
</dbReference>
<dbReference type="STRING" id="1148509.SAMN05216222_3551"/>
<evidence type="ECO:0000256" key="8">
    <source>
        <dbReference type="ARBA" id="ARBA00023136"/>
    </source>
</evidence>
<dbReference type="GO" id="GO:0015627">
    <property type="term" value="C:type II protein secretion system complex"/>
    <property type="evidence" value="ECO:0007669"/>
    <property type="project" value="InterPro"/>
</dbReference>
<dbReference type="EMBL" id="LT629762">
    <property type="protein sequence ID" value="SDT23547.1"/>
    <property type="molecule type" value="Genomic_DNA"/>
</dbReference>
<proteinExistence type="inferred from homology"/>
<keyword evidence="4" id="KW-0488">Methylation</keyword>
<keyword evidence="3" id="KW-1003">Cell membrane</keyword>